<dbReference type="RefSeq" id="XP_022667349.1">
    <property type="nucleotide sequence ID" value="XM_022811614.1"/>
</dbReference>
<sequence>MDSDATKDLRRKKDVEKIRRQLFGPNGLPQTPHKKPVEKITLCKFDKNTTYAEDKMLLKSSSDFYNKWGFDPNTEAFDPNSDWLWEKLIMEDGTVRSVVKLNPPQEPGLPTDNPIKDAVHEHSTELHNNRSLDHNLAKLFVDLTPAELCNNLSNESADDIIMERSMAQLSSDLDNQDIVRAKLAGPRGSLPDDLIREALQIMSAGTRCGSSSLNVIELSPYKISIFNRRQGKPNELVGISLTQSLLKQFAYPDFSWKSHDSVRIQDDTVIIVKKFEKFIFTDTIQNMRRDGPLGVALIKRMKQICPRQPRSLYSRRGSAPAILFVRC</sequence>
<reference evidence="1" key="1">
    <citation type="submission" date="2021-01" db="UniProtKB">
        <authorList>
            <consortium name="EnsemblMetazoa"/>
        </authorList>
    </citation>
    <scope>IDENTIFICATION</scope>
</reference>
<protein>
    <submittedName>
        <fullName evidence="1">Uncharacterized protein</fullName>
    </submittedName>
</protein>
<dbReference type="Proteomes" id="UP000594260">
    <property type="component" value="Unplaced"/>
</dbReference>
<proteinExistence type="predicted"/>
<organism evidence="1 2">
    <name type="scientific">Varroa destructor</name>
    <name type="common">Honeybee mite</name>
    <dbReference type="NCBI Taxonomy" id="109461"/>
    <lineage>
        <taxon>Eukaryota</taxon>
        <taxon>Metazoa</taxon>
        <taxon>Ecdysozoa</taxon>
        <taxon>Arthropoda</taxon>
        <taxon>Chelicerata</taxon>
        <taxon>Arachnida</taxon>
        <taxon>Acari</taxon>
        <taxon>Parasitiformes</taxon>
        <taxon>Mesostigmata</taxon>
        <taxon>Gamasina</taxon>
        <taxon>Dermanyssoidea</taxon>
        <taxon>Varroidae</taxon>
        <taxon>Varroa</taxon>
    </lineage>
</organism>
<dbReference type="EnsemblMetazoa" id="XM_022811614">
    <property type="protein sequence ID" value="XP_022667349"/>
    <property type="gene ID" value="LOC111252934"/>
</dbReference>
<dbReference type="AlphaFoldDB" id="A0A7M7KML5"/>
<dbReference type="InParanoid" id="A0A7M7KML5"/>
<evidence type="ECO:0000313" key="1">
    <source>
        <dbReference type="EnsemblMetazoa" id="XP_022667349"/>
    </source>
</evidence>
<accession>A0A7M7KML5</accession>
<evidence type="ECO:0000313" key="2">
    <source>
        <dbReference type="Proteomes" id="UP000594260"/>
    </source>
</evidence>
<dbReference type="RefSeq" id="XP_022667339.1">
    <property type="nucleotide sequence ID" value="XM_022811604.1"/>
</dbReference>
<name>A0A7M7KML5_VARDE</name>
<dbReference type="GeneID" id="111252934"/>
<keyword evidence="2" id="KW-1185">Reference proteome</keyword>
<dbReference type="KEGG" id="vde:111252934"/>
<dbReference type="EnsemblMetazoa" id="XM_022811604">
    <property type="protein sequence ID" value="XP_022667339"/>
    <property type="gene ID" value="LOC111252934"/>
</dbReference>